<dbReference type="PATRIC" id="fig|1423715.3.peg.2778"/>
<dbReference type="InterPro" id="IPR011044">
    <property type="entry name" value="Quino_amine_DH_bsu"/>
</dbReference>
<comment type="caution">
    <text evidence="1">The sequence shown here is derived from an EMBL/GenBank/DDBJ whole genome shotgun (WGS) entry which is preliminary data.</text>
</comment>
<evidence type="ECO:0000313" key="2">
    <source>
        <dbReference type="Proteomes" id="UP000051955"/>
    </source>
</evidence>
<evidence type="ECO:0008006" key="3">
    <source>
        <dbReference type="Google" id="ProtNLM"/>
    </source>
</evidence>
<organism evidence="1 2">
    <name type="scientific">Levilactobacillus acidifarinae DSM 19394 = JCM 15949</name>
    <dbReference type="NCBI Taxonomy" id="1423715"/>
    <lineage>
        <taxon>Bacteria</taxon>
        <taxon>Bacillati</taxon>
        <taxon>Bacillota</taxon>
        <taxon>Bacilli</taxon>
        <taxon>Lactobacillales</taxon>
        <taxon>Lactobacillaceae</taxon>
        <taxon>Levilactobacillus</taxon>
    </lineage>
</organism>
<dbReference type="RefSeq" id="WP_057801755.1">
    <property type="nucleotide sequence ID" value="NZ_AZDV01000005.1"/>
</dbReference>
<dbReference type="AlphaFoldDB" id="A0A0R1LSN6"/>
<protein>
    <recommendedName>
        <fullName evidence="3">Extracellular protein</fullName>
    </recommendedName>
</protein>
<gene>
    <name evidence="1" type="ORF">FD25_GL002696</name>
</gene>
<reference evidence="1 2" key="1">
    <citation type="journal article" date="2015" name="Genome Announc.">
        <title>Expanding the biotechnology potential of lactobacilli through comparative genomics of 213 strains and associated genera.</title>
        <authorList>
            <person name="Sun Z."/>
            <person name="Harris H.M."/>
            <person name="McCann A."/>
            <person name="Guo C."/>
            <person name="Argimon S."/>
            <person name="Zhang W."/>
            <person name="Yang X."/>
            <person name="Jeffery I.B."/>
            <person name="Cooney J.C."/>
            <person name="Kagawa T.F."/>
            <person name="Liu W."/>
            <person name="Song Y."/>
            <person name="Salvetti E."/>
            <person name="Wrobel A."/>
            <person name="Rasinkangas P."/>
            <person name="Parkhill J."/>
            <person name="Rea M.C."/>
            <person name="O'Sullivan O."/>
            <person name="Ritari J."/>
            <person name="Douillard F.P."/>
            <person name="Paul Ross R."/>
            <person name="Yang R."/>
            <person name="Briner A.E."/>
            <person name="Felis G.E."/>
            <person name="de Vos W.M."/>
            <person name="Barrangou R."/>
            <person name="Klaenhammer T.R."/>
            <person name="Caufield P.W."/>
            <person name="Cui Y."/>
            <person name="Zhang H."/>
            <person name="O'Toole P.W."/>
        </authorList>
    </citation>
    <scope>NUCLEOTIDE SEQUENCE [LARGE SCALE GENOMIC DNA]</scope>
    <source>
        <strain evidence="1 2">DSM 19394</strain>
    </source>
</reference>
<sequence length="367" mass="42288">MRWRQLWGVLVTIGMISCLTVSAHAMTIVHQKSNGLYGTSLRQTRRLNDRQVHYVTVPKHYAHAKHPHGVDTIRSTKGHAVTFKTKYLLPYPGYHRQAWGNPQGMTRAGRYLYVVYCPTKLKNKGRLVRLDERKLAALHATARQLQKVYTKAAGHNQQERAIRRAIKVGPLFTTGHGQSLAYNPRNHHLYMWCDREKAPRIPINQYGYIDRISAKTLRPVHQIRVRLRQHGYAVPGGHVLTFDRSGRAYFWSCPGGHQAYIYQGRITDHQVKFRLTRQILTRGPGTRIQSMGYNPRNNRLYLVSDSSILSLPVKKLAGRGHLTSGQVRWTRFAPRREFEGLDFDQQGHAYLLSNHHPEVLVGNRTTW</sequence>
<accession>A0A0R1LSN6</accession>
<dbReference type="EMBL" id="AZDV01000005">
    <property type="protein sequence ID" value="KRK96228.1"/>
    <property type="molecule type" value="Genomic_DNA"/>
</dbReference>
<dbReference type="PROSITE" id="PS51257">
    <property type="entry name" value="PROKAR_LIPOPROTEIN"/>
    <property type="match status" value="1"/>
</dbReference>
<keyword evidence="2" id="KW-1185">Reference proteome</keyword>
<dbReference type="OrthoDB" id="2276332at2"/>
<dbReference type="SUPFAM" id="SSF50969">
    <property type="entry name" value="YVTN repeat-like/Quinoprotein amine dehydrogenase"/>
    <property type="match status" value="1"/>
</dbReference>
<proteinExistence type="predicted"/>
<name>A0A0R1LSN6_9LACO</name>
<dbReference type="Proteomes" id="UP000051955">
    <property type="component" value="Unassembled WGS sequence"/>
</dbReference>
<evidence type="ECO:0000313" key="1">
    <source>
        <dbReference type="EMBL" id="KRK96228.1"/>
    </source>
</evidence>
<dbReference type="STRING" id="1423715.FD25_GL002696"/>